<accession>A0A095VQZ0</accession>
<dbReference type="AlphaFoldDB" id="A0A095VQZ0"/>
<dbReference type="eggNOG" id="COG0824">
    <property type="taxonomic scope" value="Bacteria"/>
</dbReference>
<reference evidence="2 3" key="1">
    <citation type="journal article" date="2014" name="Genome Announc.">
        <title>Genome Sequence of Gammaproteobacterial Pseudohaliea rubra Type Strain DSM 19751, Isolated from Coastal Seawater of the Mediterranean Sea.</title>
        <authorList>
            <person name="Spring S."/>
            <person name="Fiebig A."/>
            <person name="Riedel T."/>
            <person name="Goker M."/>
            <person name="Klenk H.P."/>
        </authorList>
    </citation>
    <scope>NUCLEOTIDE SEQUENCE [LARGE SCALE GENOMIC DNA]</scope>
    <source>
        <strain evidence="2 3">DSM 19751</strain>
    </source>
</reference>
<dbReference type="CDD" id="cd00586">
    <property type="entry name" value="4HBT"/>
    <property type="match status" value="1"/>
</dbReference>
<dbReference type="PATRIC" id="fig|1265313.6.peg.1482"/>
<evidence type="ECO:0000313" key="3">
    <source>
        <dbReference type="Proteomes" id="UP000029640"/>
    </source>
</evidence>
<dbReference type="SUPFAM" id="SSF54637">
    <property type="entry name" value="Thioesterase/thiol ester dehydrase-isomerase"/>
    <property type="match status" value="1"/>
</dbReference>
<gene>
    <name evidence="2" type="ORF">HRUBRA_01499</name>
</gene>
<dbReference type="GO" id="GO:0047617">
    <property type="term" value="F:fatty acyl-CoA hydrolase activity"/>
    <property type="evidence" value="ECO:0007669"/>
    <property type="project" value="TreeGrafter"/>
</dbReference>
<organism evidence="2 3">
    <name type="scientific">Pseudohaliea rubra DSM 19751</name>
    <dbReference type="NCBI Taxonomy" id="1265313"/>
    <lineage>
        <taxon>Bacteria</taxon>
        <taxon>Pseudomonadati</taxon>
        <taxon>Pseudomonadota</taxon>
        <taxon>Gammaproteobacteria</taxon>
        <taxon>Cellvibrionales</taxon>
        <taxon>Halieaceae</taxon>
        <taxon>Pseudohaliea</taxon>
    </lineage>
</organism>
<dbReference type="RefSeq" id="WP_035517425.1">
    <property type="nucleotide sequence ID" value="NZ_KN234779.1"/>
</dbReference>
<evidence type="ECO:0000313" key="2">
    <source>
        <dbReference type="EMBL" id="KGE03882.1"/>
    </source>
</evidence>
<dbReference type="OrthoDB" id="9801517at2"/>
<comment type="caution">
    <text evidence="2">The sequence shown here is derived from an EMBL/GenBank/DDBJ whole genome shotgun (WGS) entry which is preliminary data.</text>
</comment>
<protein>
    <submittedName>
        <fullName evidence="2">4-hydroxybenzoyl-CoA thioesterase domain protein</fullName>
    </submittedName>
</protein>
<sequence length="149" mass="16720">MAGWDYPAPFVIKRTVGAGDIDGLEHTNNAVYVQWCEQAAWAHTEALGIDLADYRALDRAMAVIRGEYDYLAASRLGDRLAIATWITGWDRRLTMIRHFQVCREDDGATLLRGRVTFACIEISSGKPRRMPPVFIDVYGPAMIQAEDKS</sequence>
<evidence type="ECO:0000256" key="1">
    <source>
        <dbReference type="ARBA" id="ARBA00022801"/>
    </source>
</evidence>
<dbReference type="EMBL" id="AUVB01000043">
    <property type="protein sequence ID" value="KGE03882.1"/>
    <property type="molecule type" value="Genomic_DNA"/>
</dbReference>
<keyword evidence="1" id="KW-0378">Hydrolase</keyword>
<dbReference type="InterPro" id="IPR029069">
    <property type="entry name" value="HotDog_dom_sf"/>
</dbReference>
<dbReference type="Pfam" id="PF13279">
    <property type="entry name" value="4HBT_2"/>
    <property type="match status" value="1"/>
</dbReference>
<dbReference type="STRING" id="1265313.HRUBRA_01499"/>
<dbReference type="PANTHER" id="PTHR31793:SF37">
    <property type="entry name" value="ACYL-COA THIOESTER HYDROLASE YBGC"/>
    <property type="match status" value="1"/>
</dbReference>
<dbReference type="PANTHER" id="PTHR31793">
    <property type="entry name" value="4-HYDROXYBENZOYL-COA THIOESTERASE FAMILY MEMBER"/>
    <property type="match status" value="1"/>
</dbReference>
<proteinExistence type="predicted"/>
<keyword evidence="3" id="KW-1185">Reference proteome</keyword>
<dbReference type="InterPro" id="IPR050563">
    <property type="entry name" value="4-hydroxybenzoyl-CoA_TE"/>
</dbReference>
<dbReference type="Proteomes" id="UP000029640">
    <property type="component" value="Unassembled WGS sequence"/>
</dbReference>
<name>A0A095VQZ0_9GAMM</name>
<dbReference type="HOGENOM" id="CLU_101141_4_1_6"/>
<dbReference type="Gene3D" id="3.10.129.10">
    <property type="entry name" value="Hotdog Thioesterase"/>
    <property type="match status" value="1"/>
</dbReference>